<dbReference type="EMBL" id="FVZE01000005">
    <property type="protein sequence ID" value="SLK05700.1"/>
    <property type="molecule type" value="Genomic_DNA"/>
</dbReference>
<dbReference type="InterPro" id="IPR017941">
    <property type="entry name" value="Rieske_2Fe-2S"/>
</dbReference>
<sequence length="68" mass="7099">MAFVTMMESGRGHGSAAVAGKGTHGLGLTVAKSRGSRFGAQRKCPHLGFGVCRGSFEHGKLTCELHRA</sequence>
<dbReference type="GO" id="GO:0051537">
    <property type="term" value="F:2 iron, 2 sulfur cluster binding"/>
    <property type="evidence" value="ECO:0007669"/>
    <property type="project" value="UniProtKB-KW"/>
</dbReference>
<keyword evidence="3" id="KW-0408">Iron</keyword>
<dbReference type="Proteomes" id="UP000190989">
    <property type="component" value="Unassembled WGS sequence"/>
</dbReference>
<evidence type="ECO:0000313" key="7">
    <source>
        <dbReference type="Proteomes" id="UP000190989"/>
    </source>
</evidence>
<accession>A0A1U6ICG1</accession>
<dbReference type="SUPFAM" id="SSF50022">
    <property type="entry name" value="ISP domain"/>
    <property type="match status" value="1"/>
</dbReference>
<evidence type="ECO:0000256" key="3">
    <source>
        <dbReference type="ARBA" id="ARBA00023004"/>
    </source>
</evidence>
<evidence type="ECO:0000259" key="5">
    <source>
        <dbReference type="PROSITE" id="PS51296"/>
    </source>
</evidence>
<evidence type="ECO:0000256" key="4">
    <source>
        <dbReference type="ARBA" id="ARBA00023014"/>
    </source>
</evidence>
<gene>
    <name evidence="6" type="ORF">SAMN06295987_105225</name>
</gene>
<keyword evidence="7" id="KW-1185">Reference proteome</keyword>
<organism evidence="6 7">
    <name type="scientific">Novosphingobium mathurense</name>
    <dbReference type="NCBI Taxonomy" id="428990"/>
    <lineage>
        <taxon>Bacteria</taxon>
        <taxon>Pseudomonadati</taxon>
        <taxon>Pseudomonadota</taxon>
        <taxon>Alphaproteobacteria</taxon>
        <taxon>Sphingomonadales</taxon>
        <taxon>Sphingomonadaceae</taxon>
        <taxon>Novosphingobium</taxon>
    </lineage>
</organism>
<dbReference type="RefSeq" id="WP_139384036.1">
    <property type="nucleotide sequence ID" value="NZ_FVZE01000005.1"/>
</dbReference>
<dbReference type="Gene3D" id="2.102.10.10">
    <property type="entry name" value="Rieske [2Fe-2S] iron-sulphur domain"/>
    <property type="match status" value="1"/>
</dbReference>
<name>A0A1U6ICG1_9SPHN</name>
<dbReference type="InterPro" id="IPR036922">
    <property type="entry name" value="Rieske_2Fe-2S_sf"/>
</dbReference>
<evidence type="ECO:0000313" key="6">
    <source>
        <dbReference type="EMBL" id="SLK05700.1"/>
    </source>
</evidence>
<keyword evidence="1" id="KW-0001">2Fe-2S</keyword>
<feature type="domain" description="Rieske" evidence="5">
    <location>
        <begin position="35"/>
        <end position="68"/>
    </location>
</feature>
<dbReference type="GO" id="GO:0046872">
    <property type="term" value="F:metal ion binding"/>
    <property type="evidence" value="ECO:0007669"/>
    <property type="project" value="UniProtKB-KW"/>
</dbReference>
<dbReference type="AlphaFoldDB" id="A0A1U6ICG1"/>
<proteinExistence type="predicted"/>
<evidence type="ECO:0000256" key="2">
    <source>
        <dbReference type="ARBA" id="ARBA00022723"/>
    </source>
</evidence>
<keyword evidence="2" id="KW-0479">Metal-binding</keyword>
<protein>
    <submittedName>
        <fullName evidence="6">Rieske [2Fe-2S] domain-containing protein</fullName>
    </submittedName>
</protein>
<reference evidence="7" key="1">
    <citation type="submission" date="2017-02" db="EMBL/GenBank/DDBJ databases">
        <authorList>
            <person name="Varghese N."/>
            <person name="Submissions S."/>
        </authorList>
    </citation>
    <scope>NUCLEOTIDE SEQUENCE [LARGE SCALE GENOMIC DNA]</scope>
    <source>
        <strain evidence="7">SM117</strain>
    </source>
</reference>
<dbReference type="PROSITE" id="PS51296">
    <property type="entry name" value="RIESKE"/>
    <property type="match status" value="1"/>
</dbReference>
<evidence type="ECO:0000256" key="1">
    <source>
        <dbReference type="ARBA" id="ARBA00022714"/>
    </source>
</evidence>
<keyword evidence="4" id="KW-0411">Iron-sulfur</keyword>